<organism evidence="2 3">
    <name type="scientific">Cryptolaemus montrouzieri</name>
    <dbReference type="NCBI Taxonomy" id="559131"/>
    <lineage>
        <taxon>Eukaryota</taxon>
        <taxon>Metazoa</taxon>
        <taxon>Ecdysozoa</taxon>
        <taxon>Arthropoda</taxon>
        <taxon>Hexapoda</taxon>
        <taxon>Insecta</taxon>
        <taxon>Pterygota</taxon>
        <taxon>Neoptera</taxon>
        <taxon>Endopterygota</taxon>
        <taxon>Coleoptera</taxon>
        <taxon>Polyphaga</taxon>
        <taxon>Cucujiformia</taxon>
        <taxon>Coccinelloidea</taxon>
        <taxon>Coccinellidae</taxon>
        <taxon>Scymninae</taxon>
        <taxon>Scymnini</taxon>
        <taxon>Cryptolaemus</taxon>
    </lineage>
</organism>
<reference evidence="2 3" key="1">
    <citation type="journal article" date="2021" name="BMC Biol.">
        <title>Horizontally acquired antibacterial genes associated with adaptive radiation of ladybird beetles.</title>
        <authorList>
            <person name="Li H.S."/>
            <person name="Tang X.F."/>
            <person name="Huang Y.H."/>
            <person name="Xu Z.Y."/>
            <person name="Chen M.L."/>
            <person name="Du X.Y."/>
            <person name="Qiu B.Y."/>
            <person name="Chen P.T."/>
            <person name="Zhang W."/>
            <person name="Slipinski A."/>
            <person name="Escalona H.E."/>
            <person name="Waterhouse R.M."/>
            <person name="Zwick A."/>
            <person name="Pang H."/>
        </authorList>
    </citation>
    <scope>NUCLEOTIDE SEQUENCE [LARGE SCALE GENOMIC DNA]</scope>
    <source>
        <strain evidence="2">SYSU2018</strain>
    </source>
</reference>
<evidence type="ECO:0000259" key="1">
    <source>
        <dbReference type="PROSITE" id="PS50878"/>
    </source>
</evidence>
<dbReference type="Pfam" id="PF00078">
    <property type="entry name" value="RVT_1"/>
    <property type="match status" value="1"/>
</dbReference>
<comment type="caution">
    <text evidence="2">The sequence shown here is derived from an EMBL/GenBank/DDBJ whole genome shotgun (WGS) entry which is preliminary data.</text>
</comment>
<gene>
    <name evidence="2" type="ORF">HHI36_021540</name>
</gene>
<dbReference type="GO" id="GO:0071897">
    <property type="term" value="P:DNA biosynthetic process"/>
    <property type="evidence" value="ECO:0007669"/>
    <property type="project" value="UniProtKB-ARBA"/>
</dbReference>
<dbReference type="InterPro" id="IPR000477">
    <property type="entry name" value="RT_dom"/>
</dbReference>
<dbReference type="InterPro" id="IPR052560">
    <property type="entry name" value="RdDP_mobile_element"/>
</dbReference>
<name>A0ABD2MXX3_9CUCU</name>
<protein>
    <recommendedName>
        <fullName evidence="1">Reverse transcriptase domain-containing protein</fullName>
    </recommendedName>
</protein>
<sequence length="125" mass="14526">MSYLLNRRFITRIQDQKSTAKRIGASVPQGSVLGPLQVNVYIADIPKMKHSKMAQFADDTTIYASHRNKAAVRKWLQDIDQLTNYFKRWGIKVNPKKTVATYIDHKKMRHTKTPKEINIEGQRIE</sequence>
<dbReference type="PROSITE" id="PS50878">
    <property type="entry name" value="RT_POL"/>
    <property type="match status" value="1"/>
</dbReference>
<dbReference type="AlphaFoldDB" id="A0ABD2MXX3"/>
<dbReference type="PANTHER" id="PTHR36688">
    <property type="entry name" value="ENDO/EXONUCLEASE/PHOSPHATASE DOMAIN-CONTAINING PROTEIN"/>
    <property type="match status" value="1"/>
</dbReference>
<dbReference type="Proteomes" id="UP001516400">
    <property type="component" value="Unassembled WGS sequence"/>
</dbReference>
<dbReference type="PANTHER" id="PTHR36688:SF1">
    <property type="entry name" value="ENDONUCLEASE_EXONUCLEASE_PHOSPHATASE DOMAIN-CONTAINING PROTEIN"/>
    <property type="match status" value="1"/>
</dbReference>
<proteinExistence type="predicted"/>
<evidence type="ECO:0000313" key="2">
    <source>
        <dbReference type="EMBL" id="KAL3271040.1"/>
    </source>
</evidence>
<feature type="domain" description="Reverse transcriptase" evidence="1">
    <location>
        <begin position="1"/>
        <end position="124"/>
    </location>
</feature>
<evidence type="ECO:0000313" key="3">
    <source>
        <dbReference type="Proteomes" id="UP001516400"/>
    </source>
</evidence>
<dbReference type="SUPFAM" id="SSF56672">
    <property type="entry name" value="DNA/RNA polymerases"/>
    <property type="match status" value="1"/>
</dbReference>
<dbReference type="EMBL" id="JABFTP020000042">
    <property type="protein sequence ID" value="KAL3271040.1"/>
    <property type="molecule type" value="Genomic_DNA"/>
</dbReference>
<keyword evidence="3" id="KW-1185">Reference proteome</keyword>
<accession>A0ABD2MXX3</accession>
<dbReference type="InterPro" id="IPR043502">
    <property type="entry name" value="DNA/RNA_pol_sf"/>
</dbReference>